<dbReference type="Proteomes" id="UP000614601">
    <property type="component" value="Unassembled WGS sequence"/>
</dbReference>
<evidence type="ECO:0000256" key="4">
    <source>
        <dbReference type="ARBA" id="ARBA00022989"/>
    </source>
</evidence>
<dbReference type="GO" id="GO:0019706">
    <property type="term" value="F:protein-cysteine S-palmitoyltransferase activity"/>
    <property type="evidence" value="ECO:0007669"/>
    <property type="project" value="UniProtKB-EC"/>
</dbReference>
<evidence type="ECO:0000256" key="2">
    <source>
        <dbReference type="ARBA" id="ARBA00022679"/>
    </source>
</evidence>
<keyword evidence="6 7" id="KW-0012">Acyltransferase</keyword>
<feature type="region of interest" description="Disordered" evidence="8">
    <location>
        <begin position="406"/>
        <end position="537"/>
    </location>
</feature>
<feature type="transmembrane region" description="Helical" evidence="7">
    <location>
        <begin position="122"/>
        <end position="145"/>
    </location>
</feature>
<dbReference type="Pfam" id="PF01529">
    <property type="entry name" value="DHHC"/>
    <property type="match status" value="1"/>
</dbReference>
<gene>
    <name evidence="10" type="ORF">BOKJ2_LOCUS296</name>
</gene>
<feature type="transmembrane region" description="Helical" evidence="7">
    <location>
        <begin position="233"/>
        <end position="253"/>
    </location>
</feature>
<dbReference type="AlphaFoldDB" id="A0A811JQJ5"/>
<evidence type="ECO:0000256" key="7">
    <source>
        <dbReference type="RuleBase" id="RU079119"/>
    </source>
</evidence>
<dbReference type="OrthoDB" id="5858681at2759"/>
<feature type="transmembrane region" description="Helical" evidence="7">
    <location>
        <begin position="93"/>
        <end position="116"/>
    </location>
</feature>
<evidence type="ECO:0000313" key="11">
    <source>
        <dbReference type="Proteomes" id="UP000614601"/>
    </source>
</evidence>
<feature type="domain" description="Palmitoyltransferase DHHC" evidence="9">
    <location>
        <begin position="187"/>
        <end position="320"/>
    </location>
</feature>
<feature type="compositionally biased region" description="Acidic residues" evidence="8">
    <location>
        <begin position="411"/>
        <end position="428"/>
    </location>
</feature>
<accession>A0A811JQJ5</accession>
<evidence type="ECO:0000259" key="9">
    <source>
        <dbReference type="Pfam" id="PF01529"/>
    </source>
</evidence>
<evidence type="ECO:0000313" key="10">
    <source>
        <dbReference type="EMBL" id="CAD5205612.1"/>
    </source>
</evidence>
<dbReference type="PANTHER" id="PTHR22883">
    <property type="entry name" value="ZINC FINGER DHHC DOMAIN CONTAINING PROTEIN"/>
    <property type="match status" value="1"/>
</dbReference>
<dbReference type="GO" id="GO:0006612">
    <property type="term" value="P:protein targeting to membrane"/>
    <property type="evidence" value="ECO:0007669"/>
    <property type="project" value="TreeGrafter"/>
</dbReference>
<comment type="similarity">
    <text evidence="7">Belongs to the DHHC palmitoyltransferase family.</text>
</comment>
<dbReference type="GO" id="GO:0005783">
    <property type="term" value="C:endoplasmic reticulum"/>
    <property type="evidence" value="ECO:0007669"/>
    <property type="project" value="TreeGrafter"/>
</dbReference>
<comment type="subcellular location">
    <subcellularLocation>
        <location evidence="1">Membrane</location>
        <topology evidence="1">Multi-pass membrane protein</topology>
    </subcellularLocation>
</comment>
<organism evidence="10 11">
    <name type="scientific">Bursaphelenchus okinawaensis</name>
    <dbReference type="NCBI Taxonomy" id="465554"/>
    <lineage>
        <taxon>Eukaryota</taxon>
        <taxon>Metazoa</taxon>
        <taxon>Ecdysozoa</taxon>
        <taxon>Nematoda</taxon>
        <taxon>Chromadorea</taxon>
        <taxon>Rhabditida</taxon>
        <taxon>Tylenchina</taxon>
        <taxon>Tylenchomorpha</taxon>
        <taxon>Aphelenchoidea</taxon>
        <taxon>Aphelenchoididae</taxon>
        <taxon>Bursaphelenchus</taxon>
    </lineage>
</organism>
<evidence type="ECO:0000256" key="8">
    <source>
        <dbReference type="SAM" id="MobiDB-lite"/>
    </source>
</evidence>
<sequence length="537" mass="61273">MRIDFYAEPGATPEKLLVEVQGTIHPPVDPIGKSVFFLYWQSPTTAICLIDHHMMEGSLKTLEQPYLVVDTKSTTKQSEGMSKLNDCGIHPSWVFIGTLLFVIYVPFFAVVFTWTYSTAYKIYVGIPFFVISVLAFSSLTYTLLLPYPELPDKLKLDPDFFEWSQEEKYEFVKKRVEEIGANWAHIRAVCGTCKIIKTERTHHCAICDICTPRLDHHCCSLDRCIHYGNQKTFILFFVYLLAFLYLYFAANIPLMKSFGEEYAKHSDKGEVSWPLYLIVWILVPGPRLSGMVQIYFGIVQIAVLVILCVFSVVSCAYIYYAVYCNCTIAACNQAVDLIKQFPFFKMNDTYQVCFKKNGIIANFEVIFGPFGFGWLYPWQTNEDGWIHECSCEQNWDGKMISIRTGTQYNDDISDENESEDEDSEDMEDREVSEGTAERGEAGGLKEGNYEYVEGRGELDSKESDSEDGKHGNDSEETKDSDEMKEKESEDTQDRGESKDSNEGAFDSEQNCGYSEGALDGKQPEVQTENEAETFKNW</sequence>
<evidence type="ECO:0000256" key="6">
    <source>
        <dbReference type="ARBA" id="ARBA00023315"/>
    </source>
</evidence>
<evidence type="ECO:0000256" key="5">
    <source>
        <dbReference type="ARBA" id="ARBA00023136"/>
    </source>
</evidence>
<comment type="catalytic activity">
    <reaction evidence="7">
        <text>L-cysteinyl-[protein] + hexadecanoyl-CoA = S-hexadecanoyl-L-cysteinyl-[protein] + CoA</text>
        <dbReference type="Rhea" id="RHEA:36683"/>
        <dbReference type="Rhea" id="RHEA-COMP:10131"/>
        <dbReference type="Rhea" id="RHEA-COMP:11032"/>
        <dbReference type="ChEBI" id="CHEBI:29950"/>
        <dbReference type="ChEBI" id="CHEBI:57287"/>
        <dbReference type="ChEBI" id="CHEBI:57379"/>
        <dbReference type="ChEBI" id="CHEBI:74151"/>
        <dbReference type="EC" id="2.3.1.225"/>
    </reaction>
</comment>
<comment type="domain">
    <text evidence="7">The DHHC domain is required for palmitoyltransferase activity.</text>
</comment>
<evidence type="ECO:0000256" key="3">
    <source>
        <dbReference type="ARBA" id="ARBA00022692"/>
    </source>
</evidence>
<dbReference type="GO" id="GO:0016020">
    <property type="term" value="C:membrane"/>
    <property type="evidence" value="ECO:0007669"/>
    <property type="project" value="UniProtKB-SubCell"/>
</dbReference>
<dbReference type="Proteomes" id="UP000783686">
    <property type="component" value="Unassembled WGS sequence"/>
</dbReference>
<keyword evidence="3 7" id="KW-0812">Transmembrane</keyword>
<dbReference type="InterPro" id="IPR001594">
    <property type="entry name" value="Palmitoyltrfase_DHHC"/>
</dbReference>
<dbReference type="EMBL" id="CAJFDH010000001">
    <property type="protein sequence ID" value="CAD5205612.1"/>
    <property type="molecule type" value="Genomic_DNA"/>
</dbReference>
<keyword evidence="11" id="KW-1185">Reference proteome</keyword>
<comment type="caution">
    <text evidence="10">The sequence shown here is derived from an EMBL/GenBank/DDBJ whole genome shotgun (WGS) entry which is preliminary data.</text>
</comment>
<feature type="compositionally biased region" description="Basic and acidic residues" evidence="8">
    <location>
        <begin position="429"/>
        <end position="440"/>
    </location>
</feature>
<feature type="transmembrane region" description="Helical" evidence="7">
    <location>
        <begin position="301"/>
        <end position="322"/>
    </location>
</feature>
<reference evidence="10" key="1">
    <citation type="submission" date="2020-09" db="EMBL/GenBank/DDBJ databases">
        <authorList>
            <person name="Kikuchi T."/>
        </authorList>
    </citation>
    <scope>NUCLEOTIDE SEQUENCE</scope>
    <source>
        <strain evidence="10">SH1</strain>
    </source>
</reference>
<feature type="compositionally biased region" description="Basic and acidic residues" evidence="8">
    <location>
        <begin position="452"/>
        <end position="501"/>
    </location>
</feature>
<dbReference type="EMBL" id="CAJFCW020000001">
    <property type="protein sequence ID" value="CAG9078347.1"/>
    <property type="molecule type" value="Genomic_DNA"/>
</dbReference>
<feature type="transmembrane region" description="Helical" evidence="7">
    <location>
        <begin position="273"/>
        <end position="289"/>
    </location>
</feature>
<keyword evidence="5 7" id="KW-0472">Membrane</keyword>
<dbReference type="GO" id="GO:0005794">
    <property type="term" value="C:Golgi apparatus"/>
    <property type="evidence" value="ECO:0007669"/>
    <property type="project" value="TreeGrafter"/>
</dbReference>
<keyword evidence="2 7" id="KW-0808">Transferase</keyword>
<proteinExistence type="inferred from homology"/>
<dbReference type="PROSITE" id="PS50216">
    <property type="entry name" value="DHHC"/>
    <property type="match status" value="1"/>
</dbReference>
<dbReference type="InterPro" id="IPR039859">
    <property type="entry name" value="PFA4/ZDH16/20/ERF2-like"/>
</dbReference>
<keyword evidence="4 7" id="KW-1133">Transmembrane helix</keyword>
<evidence type="ECO:0000256" key="1">
    <source>
        <dbReference type="ARBA" id="ARBA00004141"/>
    </source>
</evidence>
<protein>
    <recommendedName>
        <fullName evidence="7">Palmitoyltransferase</fullName>
        <ecNumber evidence="7">2.3.1.225</ecNumber>
    </recommendedName>
</protein>
<dbReference type="EC" id="2.3.1.225" evidence="7"/>
<name>A0A811JQJ5_9BILA</name>